<dbReference type="PANTHER" id="PTHR12677:SF49">
    <property type="entry name" value="TVP38_TMEM64 FAMILY MEMBRANE PROTEIN"/>
    <property type="match status" value="1"/>
</dbReference>
<dbReference type="GO" id="GO:0005886">
    <property type="term" value="C:plasma membrane"/>
    <property type="evidence" value="ECO:0007669"/>
    <property type="project" value="UniProtKB-SubCell"/>
</dbReference>
<accession>A0A0J1L9D6</accession>
<comment type="similarity">
    <text evidence="6">Belongs to the TVP38/TMEM64 family.</text>
</comment>
<dbReference type="PANTHER" id="PTHR12677">
    <property type="entry name" value="GOLGI APPARATUS MEMBRANE PROTEIN TVP38-RELATED"/>
    <property type="match status" value="1"/>
</dbReference>
<evidence type="ECO:0000256" key="1">
    <source>
        <dbReference type="ARBA" id="ARBA00004651"/>
    </source>
</evidence>
<keyword evidence="2 6" id="KW-1003">Cell membrane</keyword>
<feature type="transmembrane region" description="Helical" evidence="6">
    <location>
        <begin position="194"/>
        <end position="214"/>
    </location>
</feature>
<dbReference type="EMBL" id="LDPH01000016">
    <property type="protein sequence ID" value="KLV25510.1"/>
    <property type="molecule type" value="Genomic_DNA"/>
</dbReference>
<keyword evidence="4 6" id="KW-1133">Transmembrane helix</keyword>
<dbReference type="InterPro" id="IPR015414">
    <property type="entry name" value="TMEM64"/>
</dbReference>
<feature type="transmembrane region" description="Helical" evidence="6">
    <location>
        <begin position="48"/>
        <end position="69"/>
    </location>
</feature>
<feature type="transmembrane region" description="Helical" evidence="6">
    <location>
        <begin position="89"/>
        <end position="114"/>
    </location>
</feature>
<name>A0A0J1L9D6_NIACI</name>
<proteinExistence type="inferred from homology"/>
<evidence type="ECO:0000259" key="7">
    <source>
        <dbReference type="Pfam" id="PF09335"/>
    </source>
</evidence>
<sequence length="255" mass="28430">MPQLSKKTIVAILLGLTLILSIGLIYYSPTIIKIMSSMNNFRAFIHSTGNWGPVMFILFQILQIVVAPIPGEVVQVAGGYIYGVTLGSLYTTIGLIIGSAIAFYFTRFIGRDYISKLLQKKKYKWMSLIQDEKKFSIFLFIFFVIPGLPKDLLVFVAALTSMSSLRFFTILIVGRLPWIIASAALGSTIHMQQYSIAIIISVIAVIGFILGYIYKDKMMDRFSNVKKTKGTSHSAKSKVNLSINKKESLCTKKGE</sequence>
<keyword evidence="9" id="KW-1185">Reference proteome</keyword>
<feature type="transmembrane region" description="Helical" evidence="6">
    <location>
        <begin position="6"/>
        <end position="27"/>
    </location>
</feature>
<evidence type="ECO:0000256" key="5">
    <source>
        <dbReference type="ARBA" id="ARBA00023136"/>
    </source>
</evidence>
<comment type="caution">
    <text evidence="8">The sequence shown here is derived from an EMBL/GenBank/DDBJ whole genome shotgun (WGS) entry which is preliminary data.</text>
</comment>
<evidence type="ECO:0000313" key="8">
    <source>
        <dbReference type="EMBL" id="KLV25510.1"/>
    </source>
</evidence>
<dbReference type="PATRIC" id="fig|1397.4.peg.1428"/>
<dbReference type="AlphaFoldDB" id="A0A0J1L9D6"/>
<keyword evidence="5 6" id="KW-0472">Membrane</keyword>
<feature type="domain" description="VTT" evidence="7">
    <location>
        <begin position="69"/>
        <end position="187"/>
    </location>
</feature>
<comment type="subcellular location">
    <subcellularLocation>
        <location evidence="1 6">Cell membrane</location>
        <topology evidence="1 6">Multi-pass membrane protein</topology>
    </subcellularLocation>
</comment>
<dbReference type="Proteomes" id="UP000036045">
    <property type="component" value="Unassembled WGS sequence"/>
</dbReference>
<dbReference type="RefSeq" id="WP_047943314.1">
    <property type="nucleotide sequence ID" value="NZ_LDPH01000016.1"/>
</dbReference>
<dbReference type="Pfam" id="PF09335">
    <property type="entry name" value="VTT_dom"/>
    <property type="match status" value="1"/>
</dbReference>
<feature type="transmembrane region" description="Helical" evidence="6">
    <location>
        <begin position="165"/>
        <end position="187"/>
    </location>
</feature>
<gene>
    <name evidence="8" type="ORF">ABW02_16140</name>
</gene>
<evidence type="ECO:0000313" key="9">
    <source>
        <dbReference type="Proteomes" id="UP000036045"/>
    </source>
</evidence>
<evidence type="ECO:0000256" key="4">
    <source>
        <dbReference type="ARBA" id="ARBA00022989"/>
    </source>
</evidence>
<evidence type="ECO:0000256" key="6">
    <source>
        <dbReference type="RuleBase" id="RU366058"/>
    </source>
</evidence>
<protein>
    <recommendedName>
        <fullName evidence="6">TVP38/TMEM64 family membrane protein</fullName>
    </recommendedName>
</protein>
<keyword evidence="3 6" id="KW-0812">Transmembrane</keyword>
<feature type="transmembrane region" description="Helical" evidence="6">
    <location>
        <begin position="135"/>
        <end position="159"/>
    </location>
</feature>
<evidence type="ECO:0000256" key="2">
    <source>
        <dbReference type="ARBA" id="ARBA00022475"/>
    </source>
</evidence>
<reference evidence="8 9" key="1">
    <citation type="submission" date="2015-05" db="EMBL/GenBank/DDBJ databases">
        <title>Whole genome sequence and identification of bacterial endophytes from Costus igneus.</title>
        <authorList>
            <person name="Lee Y.P."/>
            <person name="Gan H.M."/>
            <person name="Eng W."/>
            <person name="Wheatley M.S."/>
            <person name="Caraballo A."/>
            <person name="Polter S."/>
            <person name="Savka M.A."/>
            <person name="Hudson A.O."/>
        </authorList>
    </citation>
    <scope>NUCLEOTIDE SEQUENCE [LARGE SCALE GENOMIC DNA]</scope>
    <source>
        <strain evidence="8 9">RIT379</strain>
    </source>
</reference>
<evidence type="ECO:0000256" key="3">
    <source>
        <dbReference type="ARBA" id="ARBA00022692"/>
    </source>
</evidence>
<dbReference type="InterPro" id="IPR032816">
    <property type="entry name" value="VTT_dom"/>
</dbReference>
<dbReference type="OrthoDB" id="9812980at2"/>
<organism evidence="8 9">
    <name type="scientific">Niallia circulans</name>
    <name type="common">Bacillus circulans</name>
    <dbReference type="NCBI Taxonomy" id="1397"/>
    <lineage>
        <taxon>Bacteria</taxon>
        <taxon>Bacillati</taxon>
        <taxon>Bacillota</taxon>
        <taxon>Bacilli</taxon>
        <taxon>Bacillales</taxon>
        <taxon>Bacillaceae</taxon>
        <taxon>Niallia</taxon>
    </lineage>
</organism>